<dbReference type="AlphaFoldDB" id="A0A090FZP3"/>
<protein>
    <submittedName>
        <fullName evidence="1">Uncharacterized protein</fullName>
    </submittedName>
</protein>
<evidence type="ECO:0000313" key="2">
    <source>
        <dbReference type="Proteomes" id="UP000046122"/>
    </source>
</evidence>
<accession>A0A090FZP3</accession>
<organism evidence="1 2">
    <name type="scientific">Mesorhizobium plurifarium</name>
    <dbReference type="NCBI Taxonomy" id="69974"/>
    <lineage>
        <taxon>Bacteria</taxon>
        <taxon>Pseudomonadati</taxon>
        <taxon>Pseudomonadota</taxon>
        <taxon>Alphaproteobacteria</taxon>
        <taxon>Hyphomicrobiales</taxon>
        <taxon>Phyllobacteriaceae</taxon>
        <taxon>Mesorhizobium</taxon>
    </lineage>
</organism>
<gene>
    <name evidence="1" type="ORF">MPL3365_180058</name>
</gene>
<evidence type="ECO:0000313" key="1">
    <source>
        <dbReference type="EMBL" id="CDX53361.1"/>
    </source>
</evidence>
<sequence>MYASFVLIPRGAALLDSVTL</sequence>
<dbReference type="Proteomes" id="UP000046122">
    <property type="component" value="Unassembled WGS sequence"/>
</dbReference>
<dbReference type="EMBL" id="CCNE01000010">
    <property type="protein sequence ID" value="CDX53361.1"/>
    <property type="molecule type" value="Genomic_DNA"/>
</dbReference>
<name>A0A090FZP3_MESPL</name>
<proteinExistence type="predicted"/>
<reference evidence="1 2" key="1">
    <citation type="submission" date="2014-08" db="EMBL/GenBank/DDBJ databases">
        <authorList>
            <person name="Moulin Lionel"/>
        </authorList>
    </citation>
    <scope>NUCLEOTIDE SEQUENCE [LARGE SCALE GENOMIC DNA]</scope>
</reference>